<name>A0A132P8J0_ENTFC</name>
<sequence length="337" mass="38163">MATLCRCEAKITLVCGANHLDFAKRNLEQELPKELIDRVRYRPINTDIGLINREGTLLVDTGKLTEICEYFLAKVPSLAKTEAEWLKREAVSAVLCDMPIWAMDACDMAGVPFLYVGNFTWTELYREFLPEHIWKEYAKRYGKIQHTMLYALNNEEMLEFLQNSEKTPTSVVARPIHNDEVQRIKSQHEKPPVFVALGMSARFKQPIDVSHAPYDFITTLGVPLVGENVTVISNSTPNTQDYIAAADYVITKAGWGTVAECILAQRPMALFARDTVLEDRTTICKLQKLGLAISVTPENLHRVERVIEDLKQLDTSNFDTFYDAASEIADKLISLMQ</sequence>
<dbReference type="AlphaFoldDB" id="A0A132P8J0"/>
<dbReference type="SUPFAM" id="SSF53756">
    <property type="entry name" value="UDP-Glycosyltransferase/glycogen phosphorylase"/>
    <property type="match status" value="1"/>
</dbReference>
<dbReference type="EC" id="2.4.-.-" evidence="4"/>
<dbReference type="EMBL" id="MVGJ01000091">
    <property type="protein sequence ID" value="OOL80083.1"/>
    <property type="molecule type" value="Genomic_DNA"/>
</dbReference>
<evidence type="ECO:0000313" key="3">
    <source>
        <dbReference type="EMBL" id="OOL80083.1"/>
    </source>
</evidence>
<protein>
    <submittedName>
        <fullName evidence="4">UDP-glucuronosyltransferase-related glycosyl transferase</fullName>
        <ecNumber evidence="4">2.4.-.-</ecNumber>
    </submittedName>
</protein>
<dbReference type="PANTHER" id="PTHR38134">
    <property type="entry name" value="SLR1395 PROTEIN"/>
    <property type="match status" value="1"/>
</dbReference>
<reference evidence="4 6" key="2">
    <citation type="submission" date="2016-04" db="EMBL/GenBank/DDBJ databases">
        <authorList>
            <person name="Millard A."/>
        </authorList>
    </citation>
    <scope>NUCLEOTIDE SEQUENCE [LARGE SCALE GENOMIC DNA]</scope>
    <source>
        <strain evidence="4">Isolate 22</strain>
    </source>
</reference>
<evidence type="ECO:0000313" key="2">
    <source>
        <dbReference type="EMBL" id="KWX18634.1"/>
    </source>
</evidence>
<dbReference type="Proteomes" id="UP000191171">
    <property type="component" value="Unassembled WGS sequence"/>
</dbReference>
<evidence type="ECO:0000259" key="1">
    <source>
        <dbReference type="Pfam" id="PF04101"/>
    </source>
</evidence>
<dbReference type="Proteomes" id="UP000070452">
    <property type="component" value="Unassembled WGS sequence"/>
</dbReference>
<dbReference type="Pfam" id="PF04101">
    <property type="entry name" value="Glyco_tran_28_C"/>
    <property type="match status" value="1"/>
</dbReference>
<reference evidence="2 5" key="1">
    <citation type="submission" date="2016-01" db="EMBL/GenBank/DDBJ databases">
        <title>Molecular Mechanisms for transfer of large genomic segments between Enterococcus faecium strains.</title>
        <authorList>
            <person name="Garcia-Solache M.A."/>
            <person name="Lebreton F."/>
            <person name="Mclaughlin R.E."/>
            <person name="Whiteaker J.D."/>
            <person name="Gilmore M.S."/>
            <person name="Rice L.B."/>
        </authorList>
    </citation>
    <scope>NUCLEOTIDE SEQUENCE [LARGE SCALE GENOMIC DNA]</scope>
    <source>
        <strain evidence="2 5">D344RRF x C68</strain>
    </source>
</reference>
<dbReference type="InterPro" id="IPR053205">
    <property type="entry name" value="GHMP_kinase_L-arabinokinase"/>
</dbReference>
<dbReference type="Gene3D" id="3.40.50.2000">
    <property type="entry name" value="Glycogen Phosphorylase B"/>
    <property type="match status" value="1"/>
</dbReference>
<organism evidence="2 5">
    <name type="scientific">Enterococcus faecium</name>
    <name type="common">Streptococcus faecium</name>
    <dbReference type="NCBI Taxonomy" id="1352"/>
    <lineage>
        <taxon>Bacteria</taxon>
        <taxon>Bacillati</taxon>
        <taxon>Bacillota</taxon>
        <taxon>Bacilli</taxon>
        <taxon>Lactobacillales</taxon>
        <taxon>Enterococcaceae</taxon>
        <taxon>Enterococcus</taxon>
    </lineage>
</organism>
<evidence type="ECO:0000313" key="4">
    <source>
        <dbReference type="EMBL" id="SAM53636.1"/>
    </source>
</evidence>
<keyword evidence="4" id="KW-0328">Glycosyltransferase</keyword>
<evidence type="ECO:0000313" key="7">
    <source>
        <dbReference type="Proteomes" id="UP000191171"/>
    </source>
</evidence>
<dbReference type="InterPro" id="IPR007235">
    <property type="entry name" value="Glyco_trans_28_C"/>
</dbReference>
<accession>A0A132P8J0</accession>
<keyword evidence="4" id="KW-0808">Transferase</keyword>
<dbReference type="EMBL" id="FKLM01000094">
    <property type="protein sequence ID" value="SAM53636.1"/>
    <property type="molecule type" value="Genomic_DNA"/>
</dbReference>
<dbReference type="EMBL" id="LRHK01000001">
    <property type="protein sequence ID" value="KWX18634.1"/>
    <property type="molecule type" value="Genomic_DNA"/>
</dbReference>
<feature type="domain" description="Glycosyl transferase family 28 C-terminal" evidence="1">
    <location>
        <begin position="233"/>
        <end position="314"/>
    </location>
</feature>
<dbReference type="Proteomes" id="UP000183509">
    <property type="component" value="Unassembled WGS sequence"/>
</dbReference>
<dbReference type="PATRIC" id="fig|1352.770.peg.924"/>
<gene>
    <name evidence="2" type="ORF">AWT83_09205</name>
    <name evidence="3" type="ORF">B1P95_12865</name>
    <name evidence="4" type="ORF">DTPHA_602839</name>
</gene>
<reference evidence="3 7" key="3">
    <citation type="submission" date="2017-02" db="EMBL/GenBank/DDBJ databases">
        <title>Clonality and virulence of isolates of VRE in Hematopoietic Stem Cell Transplanted (HSCT) patients.</title>
        <authorList>
            <person name="Marchi A.P."/>
            <person name="Martins R.C."/>
            <person name="Marie S.K."/>
            <person name="Levin A.S."/>
            <person name="Costa S.F."/>
        </authorList>
    </citation>
    <scope>NUCLEOTIDE SEQUENCE [LARGE SCALE GENOMIC DNA]</scope>
    <source>
        <strain evidence="3 7">LIM1759</strain>
    </source>
</reference>
<proteinExistence type="predicted"/>
<dbReference type="PANTHER" id="PTHR38134:SF2">
    <property type="entry name" value="GALACTOKINASE"/>
    <property type="match status" value="1"/>
</dbReference>
<evidence type="ECO:0000313" key="5">
    <source>
        <dbReference type="Proteomes" id="UP000070452"/>
    </source>
</evidence>
<dbReference type="GO" id="GO:0016758">
    <property type="term" value="F:hexosyltransferase activity"/>
    <property type="evidence" value="ECO:0007669"/>
    <property type="project" value="InterPro"/>
</dbReference>
<evidence type="ECO:0000313" key="6">
    <source>
        <dbReference type="Proteomes" id="UP000183509"/>
    </source>
</evidence>
<comment type="caution">
    <text evidence="2">The sequence shown here is derived from an EMBL/GenBank/DDBJ whole genome shotgun (WGS) entry which is preliminary data.</text>
</comment>